<feature type="compositionally biased region" description="Polar residues" evidence="3">
    <location>
        <begin position="133"/>
        <end position="144"/>
    </location>
</feature>
<dbReference type="PANTHER" id="PTHR10827:SF98">
    <property type="entry name" value="45 KDA CALCIUM-BINDING PROTEIN"/>
    <property type="match status" value="1"/>
</dbReference>
<dbReference type="PROSITE" id="PS50222">
    <property type="entry name" value="EF_HAND_2"/>
    <property type="match status" value="2"/>
</dbReference>
<dbReference type="InterPro" id="IPR002048">
    <property type="entry name" value="EF_hand_dom"/>
</dbReference>
<feature type="compositionally biased region" description="Acidic residues" evidence="3">
    <location>
        <begin position="83"/>
        <end position="94"/>
    </location>
</feature>
<dbReference type="AlphaFoldDB" id="A0A1G8XF08"/>
<dbReference type="PROSITE" id="PS00018">
    <property type="entry name" value="EF_HAND_1"/>
    <property type="match status" value="1"/>
</dbReference>
<protein>
    <submittedName>
        <fullName evidence="5">Ca2+-binding protein, EF-hand superfamily</fullName>
    </submittedName>
</protein>
<feature type="compositionally biased region" description="Polar residues" evidence="3">
    <location>
        <begin position="1"/>
        <end position="20"/>
    </location>
</feature>
<evidence type="ECO:0000256" key="2">
    <source>
        <dbReference type="ARBA" id="ARBA00022737"/>
    </source>
</evidence>
<feature type="domain" description="EF-hand" evidence="4">
    <location>
        <begin position="111"/>
        <end position="140"/>
    </location>
</feature>
<dbReference type="RefSeq" id="WP_084333784.1">
    <property type="nucleotide sequence ID" value="NZ_FNFD01000003.1"/>
</dbReference>
<dbReference type="GO" id="GO:0005509">
    <property type="term" value="F:calcium ion binding"/>
    <property type="evidence" value="ECO:0007669"/>
    <property type="project" value="InterPro"/>
</dbReference>
<dbReference type="Gene3D" id="1.10.238.10">
    <property type="entry name" value="EF-hand"/>
    <property type="match status" value="2"/>
</dbReference>
<feature type="compositionally biased region" description="Low complexity" evidence="3">
    <location>
        <begin position="159"/>
        <end position="168"/>
    </location>
</feature>
<proteinExistence type="predicted"/>
<dbReference type="InterPro" id="IPR011992">
    <property type="entry name" value="EF-hand-dom_pair"/>
</dbReference>
<accession>A0A1G8XF08</accession>
<dbReference type="InterPro" id="IPR018247">
    <property type="entry name" value="EF_Hand_1_Ca_BS"/>
</dbReference>
<keyword evidence="1" id="KW-0479">Metal-binding</keyword>
<dbReference type="STRING" id="137658.SAMN05216186_103160"/>
<evidence type="ECO:0000313" key="6">
    <source>
        <dbReference type="Proteomes" id="UP000198706"/>
    </source>
</evidence>
<dbReference type="SUPFAM" id="SSF47473">
    <property type="entry name" value="EF-hand"/>
    <property type="match status" value="1"/>
</dbReference>
<feature type="region of interest" description="Disordered" evidence="3">
    <location>
        <begin position="1"/>
        <end position="53"/>
    </location>
</feature>
<evidence type="ECO:0000256" key="1">
    <source>
        <dbReference type="ARBA" id="ARBA00022723"/>
    </source>
</evidence>
<keyword evidence="2" id="KW-0677">Repeat</keyword>
<dbReference type="GO" id="GO:0017156">
    <property type="term" value="P:calcium-ion regulated exocytosis"/>
    <property type="evidence" value="ECO:0007669"/>
    <property type="project" value="TreeGrafter"/>
</dbReference>
<evidence type="ECO:0000259" key="4">
    <source>
        <dbReference type="PROSITE" id="PS50222"/>
    </source>
</evidence>
<feature type="compositionally biased region" description="Polar residues" evidence="3">
    <location>
        <begin position="179"/>
        <end position="199"/>
    </location>
</feature>
<dbReference type="Pfam" id="PF13499">
    <property type="entry name" value="EF-hand_7"/>
    <property type="match status" value="2"/>
</dbReference>
<sequence>MISGVSSAYSGYSCTSNFASKTRPPAGDAPDPAKFQAELFSKLDSNSDGGIGKDELTAAVSAAQESDSSLEIDIDELFSQLDGDGDGSISEEESAALAPPPPPPHGGPNPEELFAQLDSDSDGSVSLDELTSAIESAQGTSGTDLSELFAALDTDEDGSLSLEESAALAPPPPPPPGEFSNSQGTYAEADTSSTQSSSDEAYGNLVANLLKHYQAGAASYSSRLGSQLNLSA</sequence>
<reference evidence="5 6" key="1">
    <citation type="submission" date="2016-10" db="EMBL/GenBank/DDBJ databases">
        <authorList>
            <person name="de Groot N.N."/>
        </authorList>
    </citation>
    <scope>NUCLEOTIDE SEQUENCE [LARGE SCALE GENOMIC DNA]</scope>
    <source>
        <strain evidence="5 6">JCM 21544</strain>
    </source>
</reference>
<dbReference type="PANTHER" id="PTHR10827">
    <property type="entry name" value="RETICULOCALBIN"/>
    <property type="match status" value="1"/>
</dbReference>
<keyword evidence="6" id="KW-1185">Reference proteome</keyword>
<gene>
    <name evidence="5" type="ORF">SAMN05216186_103160</name>
</gene>
<dbReference type="Proteomes" id="UP000198706">
    <property type="component" value="Unassembled WGS sequence"/>
</dbReference>
<organism evidence="5 6">
    <name type="scientific">Pseudomonas indica</name>
    <dbReference type="NCBI Taxonomy" id="137658"/>
    <lineage>
        <taxon>Bacteria</taxon>
        <taxon>Pseudomonadati</taxon>
        <taxon>Pseudomonadota</taxon>
        <taxon>Gammaproteobacteria</taxon>
        <taxon>Pseudomonadales</taxon>
        <taxon>Pseudomonadaceae</taxon>
        <taxon>Pseudomonas</taxon>
    </lineage>
</organism>
<feature type="region of interest" description="Disordered" evidence="3">
    <location>
        <begin position="75"/>
        <end position="200"/>
    </location>
</feature>
<evidence type="ECO:0000313" key="5">
    <source>
        <dbReference type="EMBL" id="SDJ89051.1"/>
    </source>
</evidence>
<evidence type="ECO:0000256" key="3">
    <source>
        <dbReference type="SAM" id="MobiDB-lite"/>
    </source>
</evidence>
<dbReference type="NCBIfam" id="NF041410">
    <property type="entry name" value="XopAW"/>
    <property type="match status" value="1"/>
</dbReference>
<feature type="domain" description="EF-hand" evidence="4">
    <location>
        <begin position="31"/>
        <end position="66"/>
    </location>
</feature>
<name>A0A1G8XF08_9PSED</name>
<dbReference type="CDD" id="cd00051">
    <property type="entry name" value="EFh"/>
    <property type="match status" value="1"/>
</dbReference>
<dbReference type="SMART" id="SM00054">
    <property type="entry name" value="EFh"/>
    <property type="match status" value="4"/>
</dbReference>
<feature type="compositionally biased region" description="Pro residues" evidence="3">
    <location>
        <begin position="98"/>
        <end position="107"/>
    </location>
</feature>
<dbReference type="EMBL" id="FNFD01000003">
    <property type="protein sequence ID" value="SDJ89051.1"/>
    <property type="molecule type" value="Genomic_DNA"/>
</dbReference>